<proteinExistence type="predicted"/>
<dbReference type="EMBL" id="CAUYUJ010021838">
    <property type="protein sequence ID" value="CAK0907312.1"/>
    <property type="molecule type" value="Genomic_DNA"/>
</dbReference>
<evidence type="ECO:0000313" key="1">
    <source>
        <dbReference type="EMBL" id="CAK0907312.1"/>
    </source>
</evidence>
<accession>A0ABN9Y5U1</accession>
<organism evidence="1 2">
    <name type="scientific">Prorocentrum cordatum</name>
    <dbReference type="NCBI Taxonomy" id="2364126"/>
    <lineage>
        <taxon>Eukaryota</taxon>
        <taxon>Sar</taxon>
        <taxon>Alveolata</taxon>
        <taxon>Dinophyceae</taxon>
        <taxon>Prorocentrales</taxon>
        <taxon>Prorocentraceae</taxon>
        <taxon>Prorocentrum</taxon>
    </lineage>
</organism>
<dbReference type="Proteomes" id="UP001189429">
    <property type="component" value="Unassembled WGS sequence"/>
</dbReference>
<evidence type="ECO:0000313" key="2">
    <source>
        <dbReference type="Proteomes" id="UP001189429"/>
    </source>
</evidence>
<sequence length="210" mass="23177">MPAHGGDEWTVLPSVDAVPGTSFSDDTMRATDLAKCRAICASRGFGGFVVYRGVCYFRDAPSDELLDIAMQKSGCFLHVRNPGRKRQDLFNSDVETRQLTSPSLQANSRGKTWCQLRARVLQGMPPRLEARAAQLGLLRRLRLDPCRGVEYNEVTGCLGGLFISLDQIRQRLQQLKAQMAALEPERRTSSGVPLAEAGKALRATLEAVER</sequence>
<protein>
    <submittedName>
        <fullName evidence="1">Uncharacterized protein</fullName>
    </submittedName>
</protein>
<comment type="caution">
    <text evidence="1">The sequence shown here is derived from an EMBL/GenBank/DDBJ whole genome shotgun (WGS) entry which is preliminary data.</text>
</comment>
<feature type="non-terminal residue" evidence="1">
    <location>
        <position position="210"/>
    </location>
</feature>
<keyword evidence="2" id="KW-1185">Reference proteome</keyword>
<gene>
    <name evidence="1" type="ORF">PCOR1329_LOCUS82372</name>
</gene>
<reference evidence="1" key="1">
    <citation type="submission" date="2023-10" db="EMBL/GenBank/DDBJ databases">
        <authorList>
            <person name="Chen Y."/>
            <person name="Shah S."/>
            <person name="Dougan E. K."/>
            <person name="Thang M."/>
            <person name="Chan C."/>
        </authorList>
    </citation>
    <scope>NUCLEOTIDE SEQUENCE [LARGE SCALE GENOMIC DNA]</scope>
</reference>
<name>A0ABN9Y5U1_9DINO</name>